<feature type="domain" description="CN hydrolase" evidence="2">
    <location>
        <begin position="176"/>
        <end position="386"/>
    </location>
</feature>
<gene>
    <name evidence="3" type="ORF">P245_24325</name>
</gene>
<feature type="transmembrane region" description="Helical" evidence="1">
    <location>
        <begin position="75"/>
        <end position="99"/>
    </location>
</feature>
<dbReference type="InterPro" id="IPR003010">
    <property type="entry name" value="C-N_Hydrolase"/>
</dbReference>
<dbReference type="EMBL" id="AWTN01000129">
    <property type="protein sequence ID" value="KGG84402.1"/>
    <property type="molecule type" value="Genomic_DNA"/>
</dbReference>
<comment type="caution">
    <text evidence="3">The sequence shown here is derived from an EMBL/GenBank/DDBJ whole genome shotgun (WGS) entry which is preliminary data.</text>
</comment>
<dbReference type="PROSITE" id="PS50263">
    <property type="entry name" value="CN_HYDROLASE"/>
    <property type="match status" value="1"/>
</dbReference>
<dbReference type="Proteomes" id="UP000029567">
    <property type="component" value="Unassembled WGS sequence"/>
</dbReference>
<dbReference type="AlphaFoldDB" id="A0A0E3BA03"/>
<evidence type="ECO:0000313" key="3">
    <source>
        <dbReference type="EMBL" id="KGG84402.1"/>
    </source>
</evidence>
<dbReference type="SUPFAM" id="SSF56317">
    <property type="entry name" value="Carbon-nitrogen hydrolase"/>
    <property type="match status" value="1"/>
</dbReference>
<feature type="transmembrane region" description="Helical" evidence="1">
    <location>
        <begin position="47"/>
        <end position="63"/>
    </location>
</feature>
<keyword evidence="1" id="KW-0472">Membrane</keyword>
<keyword evidence="1" id="KW-0812">Transmembrane</keyword>
<name>A0A0E3BA03_9BURK</name>
<feature type="transmembrane region" description="Helical" evidence="1">
    <location>
        <begin position="133"/>
        <end position="158"/>
    </location>
</feature>
<evidence type="ECO:0000259" key="2">
    <source>
        <dbReference type="PROSITE" id="PS50263"/>
    </source>
</evidence>
<dbReference type="Gene3D" id="3.60.110.10">
    <property type="entry name" value="Carbon-nitrogen hydrolase"/>
    <property type="match status" value="1"/>
</dbReference>
<proteinExistence type="predicted"/>
<dbReference type="InterPro" id="IPR036526">
    <property type="entry name" value="C-N_Hydrolase_sf"/>
</dbReference>
<accession>A0A0E3BA03</accession>
<feature type="transmembrane region" description="Helical" evidence="1">
    <location>
        <begin position="106"/>
        <end position="127"/>
    </location>
</feature>
<protein>
    <recommendedName>
        <fullName evidence="2">CN hydrolase domain-containing protein</fullName>
    </recommendedName>
</protein>
<reference evidence="3 4" key="1">
    <citation type="submission" date="2013-09" db="EMBL/GenBank/DDBJ databases">
        <title>High correlation between genotypes and phenotypes of environmental bacteria Comamonas testosteroni strains.</title>
        <authorList>
            <person name="Liu L."/>
            <person name="Zhu W."/>
            <person name="Xia X."/>
            <person name="Xu B."/>
            <person name="Luo M."/>
            <person name="Wang G."/>
        </authorList>
    </citation>
    <scope>NUCLEOTIDE SEQUENCE [LARGE SCALE GENOMIC DNA]</scope>
    <source>
        <strain evidence="3 4">JL14</strain>
    </source>
</reference>
<keyword evidence="1" id="KW-1133">Transmembrane helix</keyword>
<evidence type="ECO:0000256" key="1">
    <source>
        <dbReference type="SAM" id="Phobius"/>
    </source>
</evidence>
<feature type="transmembrane region" description="Helical" evidence="1">
    <location>
        <begin position="165"/>
        <end position="183"/>
    </location>
</feature>
<evidence type="ECO:0000313" key="4">
    <source>
        <dbReference type="Proteomes" id="UP000029567"/>
    </source>
</evidence>
<dbReference type="RefSeq" id="WP_034382913.1">
    <property type="nucleotide sequence ID" value="NZ_AWTN01000129.1"/>
</dbReference>
<organism evidence="3 4">
    <name type="scientific">Comamonas thiooxydans</name>
    <dbReference type="NCBI Taxonomy" id="363952"/>
    <lineage>
        <taxon>Bacteria</taxon>
        <taxon>Pseudomonadati</taxon>
        <taxon>Pseudomonadota</taxon>
        <taxon>Betaproteobacteria</taxon>
        <taxon>Burkholderiales</taxon>
        <taxon>Comamonadaceae</taxon>
        <taxon>Comamonas</taxon>
    </lineage>
</organism>
<sequence length="386" mass="40957">MTLVKQIRFAVPAAAAIGAAAWGGNLALLGLAPVAVALWASRTRRTAAWLVMLAYYLAVARGLPIGAAKFFGGDWAALFAASLWLGASLALSLPWALLWSAQRTGYYWRVPVAVILCVIPPIGLVGWGNPVLAAGVFFPAMGWGGVIVMALALVAVAYAPWRTGLALAACGMAGLVFTATPAAPEWIEARNTNYGGAGDGGRDFMRDFAANQQMIAIAMQSKAPYMLFPETVAGLWTDATADLWADAAEELKRTGRTVLVGAEIPIDGTNTTRNSLVYVGAEQGELQQRIPVPVSMWRPWADSGTVADVMGHGLGQLNGLRAAVFVCYEQLLAWPALLSMAAQPQLLVGAANDYWAADTSIPHIQNMTLRAWSRAFSVPVVQAVNF</sequence>
<feature type="transmembrane region" description="Helical" evidence="1">
    <location>
        <begin position="20"/>
        <end position="40"/>
    </location>
</feature>